<dbReference type="Proteomes" id="UP001595715">
    <property type="component" value="Unassembled WGS sequence"/>
</dbReference>
<evidence type="ECO:0000313" key="2">
    <source>
        <dbReference type="Proteomes" id="UP001595715"/>
    </source>
</evidence>
<comment type="caution">
    <text evidence="1">The sequence shown here is derived from an EMBL/GenBank/DDBJ whole genome shotgun (WGS) entry which is preliminary data.</text>
</comment>
<keyword evidence="2" id="KW-1185">Reference proteome</keyword>
<gene>
    <name evidence="1" type="ORF">ACFOZ8_09180</name>
</gene>
<dbReference type="RefSeq" id="WP_377718504.1">
    <property type="nucleotide sequence ID" value="NZ_JBHSAM010000020.1"/>
</dbReference>
<reference evidence="2" key="1">
    <citation type="journal article" date="2019" name="Int. J. Syst. Evol. Microbiol.">
        <title>The Global Catalogue of Microorganisms (GCM) 10K type strain sequencing project: providing services to taxonomists for standard genome sequencing and annotation.</title>
        <authorList>
            <consortium name="The Broad Institute Genomics Platform"/>
            <consortium name="The Broad Institute Genome Sequencing Center for Infectious Disease"/>
            <person name="Wu L."/>
            <person name="Ma J."/>
        </authorList>
    </citation>
    <scope>NUCLEOTIDE SEQUENCE [LARGE SCALE GENOMIC DNA]</scope>
    <source>
        <strain evidence="2">IBRC-M 10987</strain>
    </source>
</reference>
<dbReference type="EMBL" id="JBHSAM010000020">
    <property type="protein sequence ID" value="MFC4099830.1"/>
    <property type="molecule type" value="Genomic_DNA"/>
</dbReference>
<sequence>MDNGLWIFLLLVVAAVWYGRAAYRKRSGIAGAANNLRKLVDRERRGTSEASDLPEWERSLSLLDRHPSEYNQLNMEIGVVEAFVFFLMRHYPEDERIGLLREEASFRKDTVMGFKVNRP</sequence>
<proteinExistence type="predicted"/>
<accession>A0ABV8K1Z7</accession>
<protein>
    <submittedName>
        <fullName evidence="1">Uncharacterized protein</fullName>
    </submittedName>
</protein>
<organism evidence="1 2">
    <name type="scientific">Paenibacillus xanthanilyticus</name>
    <dbReference type="NCBI Taxonomy" id="1783531"/>
    <lineage>
        <taxon>Bacteria</taxon>
        <taxon>Bacillati</taxon>
        <taxon>Bacillota</taxon>
        <taxon>Bacilli</taxon>
        <taxon>Bacillales</taxon>
        <taxon>Paenibacillaceae</taxon>
        <taxon>Paenibacillus</taxon>
    </lineage>
</organism>
<evidence type="ECO:0000313" key="1">
    <source>
        <dbReference type="EMBL" id="MFC4099830.1"/>
    </source>
</evidence>
<name>A0ABV8K1Z7_9BACL</name>